<dbReference type="PANTHER" id="PTHR43827:SF3">
    <property type="entry name" value="NADP-DEPENDENT OXIDOREDUCTASE DOMAIN-CONTAINING PROTEIN"/>
    <property type="match status" value="1"/>
</dbReference>
<accession>A0A660C9F9</accession>
<name>A0A660C9F9_9PSEU</name>
<evidence type="ECO:0000256" key="2">
    <source>
        <dbReference type="ARBA" id="ARBA00022857"/>
    </source>
</evidence>
<dbReference type="SUPFAM" id="SSF51430">
    <property type="entry name" value="NAD(P)-linked oxidoreductase"/>
    <property type="match status" value="1"/>
</dbReference>
<dbReference type="PANTHER" id="PTHR43827">
    <property type="entry name" value="2,5-DIKETO-D-GLUCONIC ACID REDUCTASE"/>
    <property type="match status" value="1"/>
</dbReference>
<dbReference type="Gene3D" id="3.20.20.100">
    <property type="entry name" value="NADP-dependent oxidoreductase domain"/>
    <property type="match status" value="1"/>
</dbReference>
<dbReference type="FunFam" id="3.20.20.100:FF:000015">
    <property type="entry name" value="Oxidoreductase, aldo/keto reductase family"/>
    <property type="match status" value="1"/>
</dbReference>
<evidence type="ECO:0000256" key="7">
    <source>
        <dbReference type="SAM" id="MobiDB-lite"/>
    </source>
</evidence>
<dbReference type="PROSITE" id="PS00798">
    <property type="entry name" value="ALDOKETO_REDUCTASE_1"/>
    <property type="match status" value="1"/>
</dbReference>
<dbReference type="PRINTS" id="PR00069">
    <property type="entry name" value="ALDKETRDTASE"/>
</dbReference>
<feature type="site" description="Lowers pKa of active site Tyr" evidence="6">
    <location>
        <position position="116"/>
    </location>
</feature>
<evidence type="ECO:0000256" key="4">
    <source>
        <dbReference type="PIRSR" id="PIRSR000097-1"/>
    </source>
</evidence>
<evidence type="ECO:0000256" key="1">
    <source>
        <dbReference type="ARBA" id="ARBA00007905"/>
    </source>
</evidence>
<feature type="active site" description="Proton donor" evidence="4">
    <location>
        <position position="91"/>
    </location>
</feature>
<dbReference type="GO" id="GO:0016616">
    <property type="term" value="F:oxidoreductase activity, acting on the CH-OH group of donors, NAD or NADP as acceptor"/>
    <property type="evidence" value="ECO:0007669"/>
    <property type="project" value="UniProtKB-ARBA"/>
</dbReference>
<evidence type="ECO:0000259" key="8">
    <source>
        <dbReference type="Pfam" id="PF00248"/>
    </source>
</evidence>
<keyword evidence="3" id="KW-0560">Oxidoreductase</keyword>
<dbReference type="EMBL" id="VLJV01000001">
    <property type="protein sequence ID" value="TWH18497.1"/>
    <property type="molecule type" value="Genomic_DNA"/>
</dbReference>
<dbReference type="InterPro" id="IPR018170">
    <property type="entry name" value="Aldo/ket_reductase_CS"/>
</dbReference>
<evidence type="ECO:0000256" key="5">
    <source>
        <dbReference type="PIRSR" id="PIRSR000097-2"/>
    </source>
</evidence>
<proteinExistence type="inferred from homology"/>
<dbReference type="Pfam" id="PF00248">
    <property type="entry name" value="Aldo_ket_red"/>
    <property type="match status" value="1"/>
</dbReference>
<evidence type="ECO:0000313" key="9">
    <source>
        <dbReference type="EMBL" id="TWH18497.1"/>
    </source>
</evidence>
<comment type="similarity">
    <text evidence="1">Belongs to the aldo/keto reductase family.</text>
</comment>
<dbReference type="InterPro" id="IPR023210">
    <property type="entry name" value="NADP_OxRdtase_dom"/>
</dbReference>
<keyword evidence="2" id="KW-0521">NADP</keyword>
<dbReference type="InterPro" id="IPR020471">
    <property type="entry name" value="AKR"/>
</dbReference>
<organism evidence="9 10">
    <name type="scientific">Prauserella rugosa</name>
    <dbReference type="NCBI Taxonomy" id="43354"/>
    <lineage>
        <taxon>Bacteria</taxon>
        <taxon>Bacillati</taxon>
        <taxon>Actinomycetota</taxon>
        <taxon>Actinomycetes</taxon>
        <taxon>Pseudonocardiales</taxon>
        <taxon>Pseudonocardiaceae</taxon>
        <taxon>Prauserella</taxon>
    </lineage>
</organism>
<dbReference type="InterPro" id="IPR036812">
    <property type="entry name" value="NAD(P)_OxRdtase_dom_sf"/>
</dbReference>
<evidence type="ECO:0000313" key="10">
    <source>
        <dbReference type="Proteomes" id="UP000317303"/>
    </source>
</evidence>
<gene>
    <name evidence="9" type="ORF">JD82_00315</name>
</gene>
<dbReference type="PIRSF" id="PIRSF000097">
    <property type="entry name" value="AKR"/>
    <property type="match status" value="1"/>
</dbReference>
<evidence type="ECO:0000256" key="6">
    <source>
        <dbReference type="PIRSR" id="PIRSR000097-3"/>
    </source>
</evidence>
<dbReference type="PROSITE" id="PS00063">
    <property type="entry name" value="ALDOKETO_REDUCTASE_3"/>
    <property type="match status" value="1"/>
</dbReference>
<evidence type="ECO:0000256" key="3">
    <source>
        <dbReference type="ARBA" id="ARBA00023002"/>
    </source>
</evidence>
<dbReference type="Proteomes" id="UP000317303">
    <property type="component" value="Unassembled WGS sequence"/>
</dbReference>
<reference evidence="9 10" key="1">
    <citation type="submission" date="2019-07" db="EMBL/GenBank/DDBJ databases">
        <title>R&amp;d 2014.</title>
        <authorList>
            <person name="Klenk H.-P."/>
        </authorList>
    </citation>
    <scope>NUCLEOTIDE SEQUENCE [LARGE SCALE GENOMIC DNA]</scope>
    <source>
        <strain evidence="9 10">DSM 43194</strain>
    </source>
</reference>
<feature type="domain" description="NADP-dependent oxidoreductase" evidence="8">
    <location>
        <begin position="64"/>
        <end position="302"/>
    </location>
</feature>
<feature type="binding site" evidence="5">
    <location>
        <position position="149"/>
    </location>
    <ligand>
        <name>substrate</name>
    </ligand>
</feature>
<comment type="caution">
    <text evidence="9">The sequence shown here is derived from an EMBL/GenBank/DDBJ whole genome shotgun (WGS) entry which is preliminary data.</text>
</comment>
<protein>
    <submittedName>
        <fullName evidence="9">Diketogulonate reductase-like aldo/keto reductase</fullName>
    </submittedName>
</protein>
<dbReference type="AlphaFoldDB" id="A0A660C9F9"/>
<sequence>MNEEGHETTALTIAAPTACCRSPSPPRLTGAIQRKDKAVTEIDIPSVELNNGQSMPKVGYGVFQVPPPETAVAVKAAIEAGYRSIDTATLYGNESGVGQAIAESDVPREELFLTTKLWNDAHGYDATLKAFDQSLAELGTDYVDLYLIHWPMPKVDLYVETWKAFERIHSEGRAKAIGVSNFQPAHLDRLAEESGIVPAVNQIEAHPYLQQREAREYDAAHGIVTEAWSPLAKGGTLLADPAVTRLAEKHGRTAAQIVLRWHLQLDNVIIPKSVTPSRMAENLQLFDFSLDDADMAALAELDRGERTGPDPDTFNRR</sequence>
<keyword evidence="10" id="KW-1185">Reference proteome</keyword>
<feature type="region of interest" description="Disordered" evidence="7">
    <location>
        <begin position="1"/>
        <end position="29"/>
    </location>
</feature>
<dbReference type="PROSITE" id="PS00062">
    <property type="entry name" value="ALDOKETO_REDUCTASE_2"/>
    <property type="match status" value="1"/>
</dbReference>